<dbReference type="RefSeq" id="YP_009801842.1">
    <property type="nucleotide sequence ID" value="NC_047975.1"/>
</dbReference>
<name>A0A2U8UMJ9_9CAUD</name>
<evidence type="ECO:0000313" key="2">
    <source>
        <dbReference type="Proteomes" id="UP000246514"/>
    </source>
</evidence>
<protein>
    <submittedName>
        <fullName evidence="1">Uncharacterized protein</fullName>
    </submittedName>
</protein>
<organism evidence="1 2">
    <name type="scientific">Microbacterium phage Squash</name>
    <dbReference type="NCBI Taxonomy" id="2182357"/>
    <lineage>
        <taxon>Viruses</taxon>
        <taxon>Duplodnaviria</taxon>
        <taxon>Heunggongvirae</taxon>
        <taxon>Uroviricota</taxon>
        <taxon>Caudoviricetes</taxon>
        <taxon>Squashvirus</taxon>
        <taxon>Squashvirus squash</taxon>
    </lineage>
</organism>
<dbReference type="GeneID" id="54992368"/>
<dbReference type="EMBL" id="MH153813">
    <property type="protein sequence ID" value="AWN04721.1"/>
    <property type="molecule type" value="Genomic_DNA"/>
</dbReference>
<sequence length="182" mass="20699">MIRKQGIMPNTNAADWQDDLETYHDAFANVIVYDADQSTHLTDFQLQPADLRVVFAALRDAAVCQHNDPRPLRDPDADGSTIYVCLGCHDVWNSQETASTPETAEQITQRVLALESLGTWEERLKAAVYLARDEQYRVTESPEQIAERVLDNHRIRPDWRRTGEQIIPLLAEAVRIARGEES</sequence>
<accession>A0A2U8UMJ9</accession>
<evidence type="ECO:0000313" key="1">
    <source>
        <dbReference type="EMBL" id="AWN04721.1"/>
    </source>
</evidence>
<proteinExistence type="predicted"/>
<reference evidence="1 2" key="1">
    <citation type="submission" date="2018-04" db="EMBL/GenBank/DDBJ databases">
        <authorList>
            <person name="Fournier C.T."/>
            <person name="Kim C.J."/>
            <person name="Romero I.G."/>
            <person name="Sanchez M."/>
            <person name="Do N."/>
            <person name="Wu S."/>
            <person name="Mosier S.A."/>
            <person name="Wang J."/>
            <person name="Lund A."/>
            <person name="Moberg-Parker J."/>
            <person name="Stanton A.-C.J."/>
            <person name="Garlena R.A."/>
            <person name="Russell D.A."/>
            <person name="Pope W.H."/>
            <person name="Jacobs-Sera D."/>
            <person name="Hatfull G.F."/>
        </authorList>
    </citation>
    <scope>NUCLEOTIDE SEQUENCE [LARGE SCALE GENOMIC DNA]</scope>
</reference>
<dbReference type="KEGG" id="vg:54992368"/>
<gene>
    <name evidence="1" type="primary">103</name>
    <name evidence="1" type="ORF">PBI_SQUASH_103</name>
</gene>
<keyword evidence="2" id="KW-1185">Reference proteome</keyword>
<dbReference type="Proteomes" id="UP000246514">
    <property type="component" value="Segment"/>
</dbReference>